<evidence type="ECO:0000313" key="2">
    <source>
        <dbReference type="Proteomes" id="UP000593565"/>
    </source>
</evidence>
<reference evidence="1 2" key="1">
    <citation type="submission" date="2020-02" db="EMBL/GenBank/DDBJ databases">
        <title>A chromosome-scale genome assembly of the black bullhead catfish (Ameiurus melas).</title>
        <authorList>
            <person name="Wen M."/>
            <person name="Zham M."/>
            <person name="Cabau C."/>
            <person name="Klopp C."/>
            <person name="Donnadieu C."/>
            <person name="Roques C."/>
            <person name="Bouchez O."/>
            <person name="Lampietro C."/>
            <person name="Jouanno E."/>
            <person name="Herpin A."/>
            <person name="Louis A."/>
            <person name="Berthelot C."/>
            <person name="Parey E."/>
            <person name="Roest-Crollius H."/>
            <person name="Braasch I."/>
            <person name="Postlethwait J."/>
            <person name="Robinson-Rechavi M."/>
            <person name="Echchiki A."/>
            <person name="Begum T."/>
            <person name="Montfort J."/>
            <person name="Schartl M."/>
            <person name="Bobe J."/>
            <person name="Guiguen Y."/>
        </authorList>
    </citation>
    <scope>NUCLEOTIDE SEQUENCE [LARGE SCALE GENOMIC DNA]</scope>
    <source>
        <strain evidence="1">M_S1</strain>
        <tissue evidence="1">Blood</tissue>
    </source>
</reference>
<dbReference type="Proteomes" id="UP000593565">
    <property type="component" value="Unassembled WGS sequence"/>
</dbReference>
<name>A0A7J6AKY8_AMEME</name>
<evidence type="ECO:0000313" key="1">
    <source>
        <dbReference type="EMBL" id="KAF4083612.1"/>
    </source>
</evidence>
<accession>A0A7J6AKY8</accession>
<keyword evidence="2" id="KW-1185">Reference proteome</keyword>
<sequence length="180" mass="20208">MCVLRSNTCLQIDICFYSNSVFLCTSLFCHYGSEVFRLCRKQSNEADNTDDENGEIQVSMETKQRSRTPQAQVIRSQFSGGEKKMIGRNCPIVDREILALGSRAPSLQDPFQSGRKANAGCVQSPPVRHLGVEELVRASQISVYYPAVESEESTSLASDYYGSVFSLYRQRTFSVYSVQE</sequence>
<dbReference type="AlphaFoldDB" id="A0A7J6AKY8"/>
<proteinExistence type="predicted"/>
<gene>
    <name evidence="1" type="ORF">AMELA_G00144110</name>
</gene>
<comment type="caution">
    <text evidence="1">The sequence shown here is derived from an EMBL/GenBank/DDBJ whole genome shotgun (WGS) entry which is preliminary data.</text>
</comment>
<organism evidence="1 2">
    <name type="scientific">Ameiurus melas</name>
    <name type="common">Black bullhead</name>
    <name type="synonym">Silurus melas</name>
    <dbReference type="NCBI Taxonomy" id="219545"/>
    <lineage>
        <taxon>Eukaryota</taxon>
        <taxon>Metazoa</taxon>
        <taxon>Chordata</taxon>
        <taxon>Craniata</taxon>
        <taxon>Vertebrata</taxon>
        <taxon>Euteleostomi</taxon>
        <taxon>Actinopterygii</taxon>
        <taxon>Neopterygii</taxon>
        <taxon>Teleostei</taxon>
        <taxon>Ostariophysi</taxon>
        <taxon>Siluriformes</taxon>
        <taxon>Ictaluridae</taxon>
        <taxon>Ameiurus</taxon>
    </lineage>
</organism>
<dbReference type="EMBL" id="JAAGNN010000011">
    <property type="protein sequence ID" value="KAF4083612.1"/>
    <property type="molecule type" value="Genomic_DNA"/>
</dbReference>
<protein>
    <submittedName>
        <fullName evidence="1">Uncharacterized protein</fullName>
    </submittedName>
</protein>